<dbReference type="Pfam" id="PF00440">
    <property type="entry name" value="TetR_N"/>
    <property type="match status" value="1"/>
</dbReference>
<dbReference type="PROSITE" id="PS50977">
    <property type="entry name" value="HTH_TETR_2"/>
    <property type="match status" value="1"/>
</dbReference>
<name>A0A0G3GIA0_9PSED</name>
<accession>A0A0G3GIA0</accession>
<dbReference type="PATRIC" id="fig|587753.11.peg.4913"/>
<dbReference type="InterPro" id="IPR009057">
    <property type="entry name" value="Homeodomain-like_sf"/>
</dbReference>
<feature type="DNA-binding region" description="H-T-H motif" evidence="4">
    <location>
        <begin position="42"/>
        <end position="61"/>
    </location>
</feature>
<feature type="domain" description="HTH tetR-type" evidence="5">
    <location>
        <begin position="19"/>
        <end position="79"/>
    </location>
</feature>
<reference evidence="7" key="2">
    <citation type="submission" date="2015-03" db="EMBL/GenBank/DDBJ databases">
        <authorList>
            <person name="Deng P."/>
            <person name="Lu S."/>
        </authorList>
    </citation>
    <scope>NUCLEOTIDE SEQUENCE [LARGE SCALE GENOMIC DNA]</scope>
    <source>
        <strain evidence="7">UFB2</strain>
    </source>
</reference>
<dbReference type="Gene3D" id="1.10.10.60">
    <property type="entry name" value="Homeodomain-like"/>
    <property type="match status" value="1"/>
</dbReference>
<proteinExistence type="predicted"/>
<dbReference type="SUPFAM" id="SSF48498">
    <property type="entry name" value="Tetracyclin repressor-like, C-terminal domain"/>
    <property type="match status" value="1"/>
</dbReference>
<dbReference type="InterPro" id="IPR050109">
    <property type="entry name" value="HTH-type_TetR-like_transc_reg"/>
</dbReference>
<keyword evidence="2 4" id="KW-0238">DNA-binding</keyword>
<gene>
    <name evidence="6" type="ORF">VM99_23960</name>
</gene>
<evidence type="ECO:0000313" key="7">
    <source>
        <dbReference type="Proteomes" id="UP000035212"/>
    </source>
</evidence>
<dbReference type="Proteomes" id="UP000035212">
    <property type="component" value="Chromosome"/>
</dbReference>
<dbReference type="InterPro" id="IPR015292">
    <property type="entry name" value="Tscrpt_reg_YbiH_C"/>
</dbReference>
<protein>
    <submittedName>
        <fullName evidence="6">2,4-diacetylphloroglucinol biosynthesis protein</fullName>
    </submittedName>
</protein>
<dbReference type="SUPFAM" id="SSF46689">
    <property type="entry name" value="Homeodomain-like"/>
    <property type="match status" value="1"/>
</dbReference>
<evidence type="ECO:0000259" key="5">
    <source>
        <dbReference type="PROSITE" id="PS50977"/>
    </source>
</evidence>
<dbReference type="PANTHER" id="PTHR30055:SF234">
    <property type="entry name" value="HTH-TYPE TRANSCRIPTIONAL REGULATOR BETI"/>
    <property type="match status" value="1"/>
</dbReference>
<evidence type="ECO:0000313" key="6">
    <source>
        <dbReference type="EMBL" id="AKK00971.1"/>
    </source>
</evidence>
<dbReference type="InterPro" id="IPR001647">
    <property type="entry name" value="HTH_TetR"/>
</dbReference>
<evidence type="ECO:0000256" key="4">
    <source>
        <dbReference type="PROSITE-ProRule" id="PRU00335"/>
    </source>
</evidence>
<dbReference type="Pfam" id="PF09209">
    <property type="entry name" value="CecR_C"/>
    <property type="match status" value="1"/>
</dbReference>
<evidence type="ECO:0000256" key="3">
    <source>
        <dbReference type="ARBA" id="ARBA00023163"/>
    </source>
</evidence>
<dbReference type="EMBL" id="CP011020">
    <property type="protein sequence ID" value="AKK00971.1"/>
    <property type="molecule type" value="Genomic_DNA"/>
</dbReference>
<dbReference type="AlphaFoldDB" id="A0A0G3GIA0"/>
<dbReference type="Gene3D" id="1.10.357.10">
    <property type="entry name" value="Tetracycline Repressor, domain 2"/>
    <property type="match status" value="1"/>
</dbReference>
<keyword evidence="1" id="KW-0805">Transcription regulation</keyword>
<dbReference type="GO" id="GO:0000976">
    <property type="term" value="F:transcription cis-regulatory region binding"/>
    <property type="evidence" value="ECO:0007669"/>
    <property type="project" value="TreeGrafter"/>
</dbReference>
<organism evidence="6 7">
    <name type="scientific">Pseudomonas chlororaphis</name>
    <dbReference type="NCBI Taxonomy" id="587753"/>
    <lineage>
        <taxon>Bacteria</taxon>
        <taxon>Pseudomonadati</taxon>
        <taxon>Pseudomonadota</taxon>
        <taxon>Gammaproteobacteria</taxon>
        <taxon>Pseudomonadales</taxon>
        <taxon>Pseudomonadaceae</taxon>
        <taxon>Pseudomonas</taxon>
    </lineage>
</organism>
<evidence type="ECO:0000256" key="1">
    <source>
        <dbReference type="ARBA" id="ARBA00023015"/>
    </source>
</evidence>
<dbReference type="PRINTS" id="PR00455">
    <property type="entry name" value="HTHTETR"/>
</dbReference>
<reference evidence="6 7" key="1">
    <citation type="journal article" date="2015" name="Stand. Genomic Sci.">
        <title>Complete genome of Pseudomonas chlororaphis strain UFB2, a soil bacterium with antibacterial activity against bacterial canker pathogen of tomato.</title>
        <authorList>
            <person name="Deng P."/>
            <person name="Wang X."/>
            <person name="Baird S.M."/>
            <person name="Lu S.E."/>
        </authorList>
    </citation>
    <scope>NUCLEOTIDE SEQUENCE [LARGE SCALE GENOMIC DNA]</scope>
    <source>
        <strain evidence="6 7">UFB2</strain>
    </source>
</reference>
<dbReference type="PANTHER" id="PTHR30055">
    <property type="entry name" value="HTH-TYPE TRANSCRIPTIONAL REGULATOR RUTR"/>
    <property type="match status" value="1"/>
</dbReference>
<dbReference type="GO" id="GO:0003700">
    <property type="term" value="F:DNA-binding transcription factor activity"/>
    <property type="evidence" value="ECO:0007669"/>
    <property type="project" value="TreeGrafter"/>
</dbReference>
<keyword evidence="3" id="KW-0804">Transcription</keyword>
<evidence type="ECO:0000256" key="2">
    <source>
        <dbReference type="ARBA" id="ARBA00023125"/>
    </source>
</evidence>
<sequence length="226" mass="24822">MDNASGKPSVARASRLDGRATRLQILEKAGELFAEQGLANTTSKQICEHSQANSAAVNYHFVNKEGLYRAVLLEAHARFLQMQTLVSLSEQPGSPQDKLRALIILLVERIHNHPDGWALKVLTRELLSPSPEFEAVLREQSFPKAHILRSLLGQIMNLPADHPTTLRSAISVFAPCLFLLIAHQPLTRHVLQGLSIEPQGLIEHMVSYALGGLQAVADTAHEAPNE</sequence>
<dbReference type="InterPro" id="IPR036271">
    <property type="entry name" value="Tet_transcr_reg_TetR-rel_C_sf"/>
</dbReference>